<gene>
    <name evidence="2" type="ORF">HRQ87_09275</name>
</gene>
<accession>A0ABX2IQ36</accession>
<dbReference type="PANTHER" id="PTHR11803">
    <property type="entry name" value="2-IMINOBUTANOATE/2-IMINOPROPANOATE DEAMINASE RIDA"/>
    <property type="match status" value="1"/>
</dbReference>
<proteinExistence type="inferred from homology"/>
<evidence type="ECO:0000313" key="3">
    <source>
        <dbReference type="Proteomes" id="UP000777935"/>
    </source>
</evidence>
<sequence length="139" mass="15473">MPKGFETEKVWGARGRGFQMGVIQPKGIVVHLTGQVAWSADEEIIGLGDVEKQARQCFRNIQFLLHEIGGNLSDVISITTYFTDRSQLKHIQKVRAEFFHPGSEPVSTSVMVAGLGHKDFLVELTPIAVISHDRFIDPD</sequence>
<keyword evidence="3" id="KW-1185">Reference proteome</keyword>
<dbReference type="CDD" id="cd00448">
    <property type="entry name" value="YjgF_YER057c_UK114_family"/>
    <property type="match status" value="1"/>
</dbReference>
<evidence type="ECO:0000256" key="1">
    <source>
        <dbReference type="ARBA" id="ARBA00010552"/>
    </source>
</evidence>
<dbReference type="InterPro" id="IPR035959">
    <property type="entry name" value="RutC-like_sf"/>
</dbReference>
<dbReference type="InterPro" id="IPR006175">
    <property type="entry name" value="YjgF/YER057c/UK114"/>
</dbReference>
<evidence type="ECO:0000313" key="2">
    <source>
        <dbReference type="EMBL" id="NSX54991.1"/>
    </source>
</evidence>
<dbReference type="Pfam" id="PF01042">
    <property type="entry name" value="Ribonuc_L-PSP"/>
    <property type="match status" value="1"/>
</dbReference>
<comment type="similarity">
    <text evidence="1">Belongs to the RutC family.</text>
</comment>
<reference evidence="2 3" key="1">
    <citation type="submission" date="2020-06" db="EMBL/GenBank/DDBJ databases">
        <title>Sulfitobacter algicola sp. nov., isolated from green algae.</title>
        <authorList>
            <person name="Wang C."/>
        </authorList>
    </citation>
    <scope>NUCLEOTIDE SEQUENCE [LARGE SCALE GENOMIC DNA]</scope>
    <source>
        <strain evidence="2 3">1151</strain>
    </source>
</reference>
<dbReference type="Gene3D" id="3.30.1330.40">
    <property type="entry name" value="RutC-like"/>
    <property type="match status" value="1"/>
</dbReference>
<protein>
    <submittedName>
        <fullName evidence="2">RidA family protein</fullName>
    </submittedName>
</protein>
<name>A0ABX2IQ36_9RHOB</name>
<dbReference type="Proteomes" id="UP000777935">
    <property type="component" value="Unassembled WGS sequence"/>
</dbReference>
<dbReference type="EMBL" id="JABUFE010000004">
    <property type="protein sequence ID" value="NSX54991.1"/>
    <property type="molecule type" value="Genomic_DNA"/>
</dbReference>
<dbReference type="RefSeq" id="WP_174137563.1">
    <property type="nucleotide sequence ID" value="NZ_JABUFE010000004.1"/>
</dbReference>
<dbReference type="SUPFAM" id="SSF55298">
    <property type="entry name" value="YjgF-like"/>
    <property type="match status" value="1"/>
</dbReference>
<comment type="caution">
    <text evidence="2">The sequence shown here is derived from an EMBL/GenBank/DDBJ whole genome shotgun (WGS) entry which is preliminary data.</text>
</comment>
<dbReference type="PANTHER" id="PTHR11803:SF58">
    <property type="entry name" value="PROTEIN HMF1-RELATED"/>
    <property type="match status" value="1"/>
</dbReference>
<organism evidence="2 3">
    <name type="scientific">Parasulfitobacter algicola</name>
    <dbReference type="NCBI Taxonomy" id="2614809"/>
    <lineage>
        <taxon>Bacteria</taxon>
        <taxon>Pseudomonadati</taxon>
        <taxon>Pseudomonadota</taxon>
        <taxon>Alphaproteobacteria</taxon>
        <taxon>Rhodobacterales</taxon>
        <taxon>Roseobacteraceae</taxon>
        <taxon>Parasulfitobacter</taxon>
    </lineage>
</organism>